<dbReference type="Gene3D" id="3.20.20.150">
    <property type="entry name" value="Divalent-metal-dependent TIM barrel enzymes"/>
    <property type="match status" value="1"/>
</dbReference>
<name>A0A812UF86_9DINO</name>
<dbReference type="OrthoDB" id="1368803at2759"/>
<dbReference type="InterPro" id="IPR035247">
    <property type="entry name" value="PRMT5_TIM"/>
</dbReference>
<keyword evidence="3" id="KW-1185">Reference proteome</keyword>
<evidence type="ECO:0000259" key="1">
    <source>
        <dbReference type="Pfam" id="PF17285"/>
    </source>
</evidence>
<evidence type="ECO:0000313" key="3">
    <source>
        <dbReference type="Proteomes" id="UP000604046"/>
    </source>
</evidence>
<dbReference type="Pfam" id="PF17285">
    <property type="entry name" value="PRMT5_TIM"/>
    <property type="match status" value="1"/>
</dbReference>
<protein>
    <submittedName>
        <fullName evidence="2">Prmt5 protein</fullName>
    </submittedName>
</protein>
<reference evidence="2" key="1">
    <citation type="submission" date="2021-02" db="EMBL/GenBank/DDBJ databases">
        <authorList>
            <person name="Dougan E. K."/>
            <person name="Rhodes N."/>
            <person name="Thang M."/>
            <person name="Chan C."/>
        </authorList>
    </citation>
    <scope>NUCLEOTIDE SEQUENCE</scope>
</reference>
<accession>A0A812UF86</accession>
<sequence length="126" mass="13950">MHLQELPRSCLEQALVQDKYCLRIISCGIVLPSPPESCEFYAAALSRIMLNGICTTQLMVNIPLLIGEADGWTSWNALRLLCDQNPRLQVCLELTADLPETDQELMRWLAEPGAVSASGRGSVDVY</sequence>
<gene>
    <name evidence="2" type="primary">prmt5</name>
    <name evidence="2" type="ORF">SNAT2548_LOCUS31915</name>
</gene>
<organism evidence="2 3">
    <name type="scientific">Symbiodinium natans</name>
    <dbReference type="NCBI Taxonomy" id="878477"/>
    <lineage>
        <taxon>Eukaryota</taxon>
        <taxon>Sar</taxon>
        <taxon>Alveolata</taxon>
        <taxon>Dinophyceae</taxon>
        <taxon>Suessiales</taxon>
        <taxon>Symbiodiniaceae</taxon>
        <taxon>Symbiodinium</taxon>
    </lineage>
</organism>
<dbReference type="Proteomes" id="UP000604046">
    <property type="component" value="Unassembled WGS sequence"/>
</dbReference>
<comment type="caution">
    <text evidence="2">The sequence shown here is derived from an EMBL/GenBank/DDBJ whole genome shotgun (WGS) entry which is preliminary data.</text>
</comment>
<evidence type="ECO:0000313" key="2">
    <source>
        <dbReference type="EMBL" id="CAE7564197.1"/>
    </source>
</evidence>
<dbReference type="EMBL" id="CAJNDS010002683">
    <property type="protein sequence ID" value="CAE7564197.1"/>
    <property type="molecule type" value="Genomic_DNA"/>
</dbReference>
<feature type="domain" description="PRMT5 TIM barrel" evidence="1">
    <location>
        <begin position="28"/>
        <end position="112"/>
    </location>
</feature>
<dbReference type="AlphaFoldDB" id="A0A812UF86"/>
<proteinExistence type="predicted"/>